<keyword evidence="2" id="KW-1185">Reference proteome</keyword>
<name>A0A1M6YJL2_9RHOB</name>
<dbReference type="AlphaFoldDB" id="A0A1M6YJL2"/>
<dbReference type="RefSeq" id="WP_073033129.1">
    <property type="nucleotide sequence ID" value="NZ_BMLR01000001.1"/>
</dbReference>
<accession>A0A1M6YJL2</accession>
<dbReference type="STRING" id="337701.SAMN05444398_101888"/>
<proteinExistence type="predicted"/>
<reference evidence="1 2" key="1">
    <citation type="submission" date="2016-11" db="EMBL/GenBank/DDBJ databases">
        <authorList>
            <person name="Jaros S."/>
            <person name="Januszkiewicz K."/>
            <person name="Wedrychowicz H."/>
        </authorList>
    </citation>
    <scope>NUCLEOTIDE SEQUENCE [LARGE SCALE GENOMIC DNA]</scope>
    <source>
        <strain evidence="1 2">DSM 29589</strain>
    </source>
</reference>
<evidence type="ECO:0000313" key="2">
    <source>
        <dbReference type="Proteomes" id="UP000183974"/>
    </source>
</evidence>
<dbReference type="OrthoDB" id="7863719at2"/>
<dbReference type="Proteomes" id="UP000183974">
    <property type="component" value="Unassembled WGS sequence"/>
</dbReference>
<gene>
    <name evidence="1" type="ORF">SAMN05444398_101888</name>
</gene>
<protein>
    <submittedName>
        <fullName evidence="1">Uncharacterized protein</fullName>
    </submittedName>
</protein>
<dbReference type="EMBL" id="FRBR01000001">
    <property type="protein sequence ID" value="SHL18255.1"/>
    <property type="molecule type" value="Genomic_DNA"/>
</dbReference>
<sequence>MRETDKHNADRVLETYFEAARKDCRAPSSELMARILADAADVQAGFPVARASGVRVGGFVRQLVQGLGGWPAVAGLAAAVVTGLWIGMSQSSALIAYATTYDEPDEALYLVDLSADALFELDEGAL</sequence>
<organism evidence="1 2">
    <name type="scientific">Roseovarius pacificus</name>
    <dbReference type="NCBI Taxonomy" id="337701"/>
    <lineage>
        <taxon>Bacteria</taxon>
        <taxon>Pseudomonadati</taxon>
        <taxon>Pseudomonadota</taxon>
        <taxon>Alphaproteobacteria</taxon>
        <taxon>Rhodobacterales</taxon>
        <taxon>Roseobacteraceae</taxon>
        <taxon>Roseovarius</taxon>
    </lineage>
</organism>
<evidence type="ECO:0000313" key="1">
    <source>
        <dbReference type="EMBL" id="SHL18255.1"/>
    </source>
</evidence>